<organism evidence="2 3">
    <name type="scientific">Bremerella alba</name>
    <dbReference type="NCBI Taxonomy" id="980252"/>
    <lineage>
        <taxon>Bacteria</taxon>
        <taxon>Pseudomonadati</taxon>
        <taxon>Planctomycetota</taxon>
        <taxon>Planctomycetia</taxon>
        <taxon>Pirellulales</taxon>
        <taxon>Pirellulaceae</taxon>
        <taxon>Bremerella</taxon>
    </lineage>
</organism>
<feature type="compositionally biased region" description="Basic and acidic residues" evidence="1">
    <location>
        <begin position="128"/>
        <end position="141"/>
    </location>
</feature>
<accession>A0A7V8V9N0</accession>
<feature type="region of interest" description="Disordered" evidence="1">
    <location>
        <begin position="1"/>
        <end position="24"/>
    </location>
</feature>
<sequence length="221" mass="24267">MSLESPGRNRSRRSEPGVRLGLALGPRLAPGWPGRLSRSRSGRLVRLKLSRPSRFGCVAWGRSEPGREVLGVAEGPRSRSKSGRFVRLNMSRRSRVGCDASGRELEPRSRLTSGRLEGCPPLPNSRNQLDRSRLESLDGLRDGVAGEDGRDRSDVAPGCCDDRNRSRRESSEDDPRVRDSGVLFGLRPCMRLGVGLGREDRSRIEGVLREGDGVGVDRDGL</sequence>
<dbReference type="Proteomes" id="UP000551616">
    <property type="component" value="Unassembled WGS sequence"/>
</dbReference>
<comment type="caution">
    <text evidence="2">The sequence shown here is derived from an EMBL/GenBank/DDBJ whole genome shotgun (WGS) entry which is preliminary data.</text>
</comment>
<proteinExistence type="predicted"/>
<evidence type="ECO:0000313" key="2">
    <source>
        <dbReference type="EMBL" id="MBA2117499.1"/>
    </source>
</evidence>
<feature type="compositionally biased region" description="Basic and acidic residues" evidence="1">
    <location>
        <begin position="147"/>
        <end position="179"/>
    </location>
</feature>
<feature type="region of interest" description="Disordered" evidence="1">
    <location>
        <begin position="97"/>
        <end position="180"/>
    </location>
</feature>
<gene>
    <name evidence="2" type="ORF">HOV93_46980</name>
</gene>
<reference evidence="2 3" key="1">
    <citation type="submission" date="2020-05" db="EMBL/GenBank/DDBJ databases">
        <title>Bremerella alba sp. nov., a novel planctomycete isolated from the surface of the macroalga Fucus spiralis.</title>
        <authorList>
            <person name="Godinho O."/>
            <person name="Botelho R."/>
            <person name="Albuquerque L."/>
            <person name="Wiegand S."/>
            <person name="Da Costa M.S."/>
            <person name="Lobo-Da-Cunha A."/>
            <person name="Jogler C."/>
            <person name="Lage O.M."/>
        </authorList>
    </citation>
    <scope>NUCLEOTIDE SEQUENCE [LARGE SCALE GENOMIC DNA]</scope>
    <source>
        <strain evidence="2 3">FF15</strain>
    </source>
</reference>
<dbReference type="AlphaFoldDB" id="A0A7V8V9N0"/>
<keyword evidence="3" id="KW-1185">Reference proteome</keyword>
<name>A0A7V8V9N0_9BACT</name>
<evidence type="ECO:0000313" key="3">
    <source>
        <dbReference type="Proteomes" id="UP000551616"/>
    </source>
</evidence>
<evidence type="ECO:0000256" key="1">
    <source>
        <dbReference type="SAM" id="MobiDB-lite"/>
    </source>
</evidence>
<protein>
    <submittedName>
        <fullName evidence="2">Uncharacterized protein</fullName>
    </submittedName>
</protein>
<dbReference type="EMBL" id="JABRWO010000015">
    <property type="protein sequence ID" value="MBA2117499.1"/>
    <property type="molecule type" value="Genomic_DNA"/>
</dbReference>